<evidence type="ECO:0000256" key="2">
    <source>
        <dbReference type="SAM" id="Phobius"/>
    </source>
</evidence>
<evidence type="ECO:0000313" key="3">
    <source>
        <dbReference type="EMBL" id="WOE74837.1"/>
    </source>
</evidence>
<keyword evidence="2" id="KW-1133">Transmembrane helix</keyword>
<accession>A0AA97I0E2</accession>
<keyword evidence="2" id="KW-0472">Membrane</keyword>
<feature type="region of interest" description="Disordered" evidence="1">
    <location>
        <begin position="145"/>
        <end position="190"/>
    </location>
</feature>
<evidence type="ECO:0000313" key="4">
    <source>
        <dbReference type="Proteomes" id="UP001302429"/>
    </source>
</evidence>
<sequence length="445" mass="47881">MANTIAKKTTDLIDRFGALPLAALIGLVAGLITLVIHNSLFEAAILATGLNEMIPAAAPPLGMTARIAIAIATALFTMGVCSVLFSMLVEEDEEDDFAPEMYYDDIDDKPKLGIAERIRSFLPFSYGSVDVDDADADVHDLRELPRTRRADSHPDAPVRAPLLAGRDLTEEEREAVAVTENDKPKGKPAVSDRLKNLLPVELLRGENSDDSEPLVVKQPEQPQRIAEDVPDTVEPVVQSQETLEPLVEESAEVPVNDHLAVQAAGLAAFLGRDADQQEEFTNEAFSDADHDALGTLDGEADLATKANGKTELSELTIDELIARLERGLDQLADTNEEREVADVVPLTSPESTQAPPAAEDIVLQAVVDDEEILDADAMAPGPEEAIPQDAIDEPAEEITEPVMAEKLAGPLAEPVMANQVEEVDAALKAALETLRQMTEEQRSAS</sequence>
<feature type="compositionally biased region" description="Basic and acidic residues" evidence="1">
    <location>
        <begin position="180"/>
        <end position="190"/>
    </location>
</feature>
<evidence type="ECO:0000256" key="1">
    <source>
        <dbReference type="SAM" id="MobiDB-lite"/>
    </source>
</evidence>
<name>A0AA97I0E2_9SPHN</name>
<feature type="compositionally biased region" description="Basic and acidic residues" evidence="1">
    <location>
        <begin position="145"/>
        <end position="156"/>
    </location>
</feature>
<dbReference type="RefSeq" id="WP_317081212.1">
    <property type="nucleotide sequence ID" value="NZ_CP136594.1"/>
</dbReference>
<protein>
    <submittedName>
        <fullName evidence="3">Uncharacterized protein</fullName>
    </submittedName>
</protein>
<dbReference type="Proteomes" id="UP001302429">
    <property type="component" value="Chromosome"/>
</dbReference>
<keyword evidence="2" id="KW-0812">Transmembrane</keyword>
<organism evidence="3 4">
    <name type="scientific">Alterisphingorhabdus coralli</name>
    <dbReference type="NCBI Taxonomy" id="3071408"/>
    <lineage>
        <taxon>Bacteria</taxon>
        <taxon>Pseudomonadati</taxon>
        <taxon>Pseudomonadota</taxon>
        <taxon>Alphaproteobacteria</taxon>
        <taxon>Sphingomonadales</taxon>
        <taxon>Sphingomonadaceae</taxon>
        <taxon>Alterisphingorhabdus (ex Yan et al. 2024)</taxon>
    </lineage>
</organism>
<feature type="transmembrane region" description="Helical" evidence="2">
    <location>
        <begin position="67"/>
        <end position="89"/>
    </location>
</feature>
<proteinExistence type="predicted"/>
<keyword evidence="4" id="KW-1185">Reference proteome</keyword>
<dbReference type="EMBL" id="CP136594">
    <property type="protein sequence ID" value="WOE74837.1"/>
    <property type="molecule type" value="Genomic_DNA"/>
</dbReference>
<feature type="transmembrane region" description="Helical" evidence="2">
    <location>
        <begin position="21"/>
        <end position="47"/>
    </location>
</feature>
<gene>
    <name evidence="3" type="ORF">RB602_13490</name>
</gene>
<reference evidence="3 4" key="1">
    <citation type="submission" date="2023-10" db="EMBL/GenBank/DDBJ databases">
        <title>Complete genome sequence of a Sphingomonadaceae bacterium.</title>
        <authorList>
            <person name="Yan C."/>
        </authorList>
    </citation>
    <scope>NUCLEOTIDE SEQUENCE [LARGE SCALE GENOMIC DNA]</scope>
    <source>
        <strain evidence="3 4">SCSIO 66989</strain>
    </source>
</reference>
<dbReference type="KEGG" id="acoa:RB602_13490"/>
<dbReference type="AlphaFoldDB" id="A0AA97I0E2"/>